<feature type="transmembrane region" description="Helical" evidence="5">
    <location>
        <begin position="35"/>
        <end position="56"/>
    </location>
</feature>
<name>A0ABY8WPI8_9ACTN</name>
<feature type="domain" description="Sodium/calcium exchanger membrane region" evidence="6">
    <location>
        <begin position="180"/>
        <end position="308"/>
    </location>
</feature>
<keyword evidence="2 5" id="KW-0812">Transmembrane</keyword>
<dbReference type="EMBL" id="CP126980">
    <property type="protein sequence ID" value="WIM99791.1"/>
    <property type="molecule type" value="Genomic_DNA"/>
</dbReference>
<feature type="transmembrane region" description="Helical" evidence="5">
    <location>
        <begin position="77"/>
        <end position="101"/>
    </location>
</feature>
<dbReference type="InterPro" id="IPR004481">
    <property type="entry name" value="K/Na/Ca-exchanger"/>
</dbReference>
<evidence type="ECO:0000256" key="2">
    <source>
        <dbReference type="ARBA" id="ARBA00022692"/>
    </source>
</evidence>
<evidence type="ECO:0000256" key="3">
    <source>
        <dbReference type="ARBA" id="ARBA00022989"/>
    </source>
</evidence>
<keyword evidence="8" id="KW-1185">Reference proteome</keyword>
<evidence type="ECO:0000313" key="8">
    <source>
        <dbReference type="Proteomes" id="UP001240150"/>
    </source>
</evidence>
<feature type="domain" description="Sodium/calcium exchanger membrane region" evidence="6">
    <location>
        <begin position="5"/>
        <end position="136"/>
    </location>
</feature>
<feature type="transmembrane region" description="Helical" evidence="5">
    <location>
        <begin position="113"/>
        <end position="143"/>
    </location>
</feature>
<dbReference type="PANTHER" id="PTHR10846">
    <property type="entry name" value="SODIUM/POTASSIUM/CALCIUM EXCHANGER"/>
    <property type="match status" value="1"/>
</dbReference>
<feature type="transmembrane region" description="Helical" evidence="5">
    <location>
        <begin position="267"/>
        <end position="286"/>
    </location>
</feature>
<dbReference type="RefSeq" id="WP_284921229.1">
    <property type="nucleotide sequence ID" value="NZ_CP126980.1"/>
</dbReference>
<feature type="transmembrane region" description="Helical" evidence="5">
    <location>
        <begin position="178"/>
        <end position="200"/>
    </location>
</feature>
<gene>
    <name evidence="7" type="ORF">ACTOB_003455</name>
</gene>
<evidence type="ECO:0000256" key="1">
    <source>
        <dbReference type="ARBA" id="ARBA00004141"/>
    </source>
</evidence>
<evidence type="ECO:0000259" key="6">
    <source>
        <dbReference type="Pfam" id="PF01699"/>
    </source>
</evidence>
<dbReference type="InterPro" id="IPR004837">
    <property type="entry name" value="NaCa_Exmemb"/>
</dbReference>
<organism evidence="7 8">
    <name type="scientific">Actinoplanes oblitus</name>
    <dbReference type="NCBI Taxonomy" id="3040509"/>
    <lineage>
        <taxon>Bacteria</taxon>
        <taxon>Bacillati</taxon>
        <taxon>Actinomycetota</taxon>
        <taxon>Actinomycetes</taxon>
        <taxon>Micromonosporales</taxon>
        <taxon>Micromonosporaceae</taxon>
        <taxon>Actinoplanes</taxon>
    </lineage>
</organism>
<dbReference type="NCBIfam" id="TIGR00367">
    <property type="entry name" value="calcium/sodium antiporter"/>
    <property type="match status" value="1"/>
</dbReference>
<sequence>MLIRLLLAAAGLVLLTVAADHLVIGSSRLAARMRIRPVVVGVVVIGIGTSTPEFLVSGVAAARGDAGIALGNLIGSNILNLTLILGVAGLIARVAFASTVIRREVPLAIAGTVLFAILAWSGINLLSGLILAVASGAALWLLVRWAERGRNAELAGETSELVAETPTRPAWLEPLRALPGLAGVLIGAQLLVTNASAIAARLGVSQLIIGCTLVALGTSLPELVTTVQAQRRGESELVIGNLFGSNLFNSLIGGTLVGLAAPAGVGPASGVLLLVMVLTGGAAWALLHRGMTLTRPEAALLLAAYAATMPLLLTT</sequence>
<feature type="transmembrane region" description="Helical" evidence="5">
    <location>
        <begin position="237"/>
        <end position="261"/>
    </location>
</feature>
<accession>A0ABY8WPI8</accession>
<dbReference type="Pfam" id="PF01699">
    <property type="entry name" value="Na_Ca_ex"/>
    <property type="match status" value="2"/>
</dbReference>
<dbReference type="Gene3D" id="1.20.1420.30">
    <property type="entry name" value="NCX, central ion-binding region"/>
    <property type="match status" value="2"/>
</dbReference>
<evidence type="ECO:0000313" key="7">
    <source>
        <dbReference type="EMBL" id="WIM99791.1"/>
    </source>
</evidence>
<proteinExistence type="predicted"/>
<dbReference type="PANTHER" id="PTHR10846:SF8">
    <property type="entry name" value="INNER MEMBRANE PROTEIN YRBG"/>
    <property type="match status" value="1"/>
</dbReference>
<evidence type="ECO:0000256" key="4">
    <source>
        <dbReference type="ARBA" id="ARBA00023136"/>
    </source>
</evidence>
<protein>
    <submittedName>
        <fullName evidence="7">Calcium/sodium antiporter</fullName>
    </submittedName>
</protein>
<dbReference type="Proteomes" id="UP001240150">
    <property type="component" value="Chromosome"/>
</dbReference>
<comment type="subcellular location">
    <subcellularLocation>
        <location evidence="1">Membrane</location>
        <topology evidence="1">Multi-pass membrane protein</topology>
    </subcellularLocation>
</comment>
<keyword evidence="4 5" id="KW-0472">Membrane</keyword>
<dbReference type="InterPro" id="IPR044880">
    <property type="entry name" value="NCX_ion-bd_dom_sf"/>
</dbReference>
<feature type="transmembrane region" description="Helical" evidence="5">
    <location>
        <begin position="206"/>
        <end position="225"/>
    </location>
</feature>
<evidence type="ECO:0000256" key="5">
    <source>
        <dbReference type="SAM" id="Phobius"/>
    </source>
</evidence>
<keyword evidence="3 5" id="KW-1133">Transmembrane helix</keyword>
<reference evidence="7 8" key="1">
    <citation type="submission" date="2023-06" db="EMBL/GenBank/DDBJ databases">
        <authorList>
            <person name="Yushchuk O."/>
            <person name="Binda E."/>
            <person name="Ruckert-Reed C."/>
            <person name="Fedorenko V."/>
            <person name="Kalinowski J."/>
            <person name="Marinelli F."/>
        </authorList>
    </citation>
    <scope>NUCLEOTIDE SEQUENCE [LARGE SCALE GENOMIC DNA]</scope>
    <source>
        <strain evidence="7 8">NRRL 3884</strain>
    </source>
</reference>